<dbReference type="InterPro" id="IPR015422">
    <property type="entry name" value="PyrdxlP-dep_Trfase_small"/>
</dbReference>
<dbReference type="InterPro" id="IPR011009">
    <property type="entry name" value="Kinase-like_dom_sf"/>
</dbReference>
<evidence type="ECO:0000313" key="4">
    <source>
        <dbReference type="Proteomes" id="UP001635816"/>
    </source>
</evidence>
<proteinExistence type="inferred from homology"/>
<dbReference type="SUPFAM" id="SSF53383">
    <property type="entry name" value="PLP-dependent transferases"/>
    <property type="match status" value="1"/>
</dbReference>
<organism evidence="3 4">
    <name type="scientific">Mycolicibacterium nivoides</name>
    <dbReference type="NCBI Taxonomy" id="2487344"/>
    <lineage>
        <taxon>Bacteria</taxon>
        <taxon>Bacillati</taxon>
        <taxon>Actinomycetota</taxon>
        <taxon>Actinomycetes</taxon>
        <taxon>Mycobacteriales</taxon>
        <taxon>Mycobacteriaceae</taxon>
        <taxon>Mycolicibacterium</taxon>
    </lineage>
</organism>
<comment type="similarity">
    <text evidence="1">Belongs to the class-III pyridoxal-phosphate-dependent aminotransferase family.</text>
</comment>
<dbReference type="SUPFAM" id="SSF56112">
    <property type="entry name" value="Protein kinase-like (PK-like)"/>
    <property type="match status" value="1"/>
</dbReference>
<dbReference type="PANTHER" id="PTHR45688:SF13">
    <property type="entry name" value="ALANINE--GLYOXYLATE AMINOTRANSFERASE 2-LIKE"/>
    <property type="match status" value="1"/>
</dbReference>
<dbReference type="CDD" id="cd00610">
    <property type="entry name" value="OAT_like"/>
    <property type="match status" value="1"/>
</dbReference>
<dbReference type="NCBIfam" id="NF004800">
    <property type="entry name" value="PRK06149.1"/>
    <property type="match status" value="1"/>
</dbReference>
<dbReference type="InterPro" id="IPR015424">
    <property type="entry name" value="PyrdxlP-dep_Trfase"/>
</dbReference>
<dbReference type="InterPro" id="IPR005814">
    <property type="entry name" value="Aminotrans_3"/>
</dbReference>
<dbReference type="Pfam" id="PF00202">
    <property type="entry name" value="Aminotran_3"/>
    <property type="match status" value="1"/>
</dbReference>
<keyword evidence="3" id="KW-0032">Aminotransferase</keyword>
<dbReference type="GO" id="GO:0008483">
    <property type="term" value="F:transaminase activity"/>
    <property type="evidence" value="ECO:0007669"/>
    <property type="project" value="UniProtKB-KW"/>
</dbReference>
<dbReference type="PANTHER" id="PTHR45688">
    <property type="match status" value="1"/>
</dbReference>
<keyword evidence="3" id="KW-0808">Transferase</keyword>
<dbReference type="Gene3D" id="3.90.1150.10">
    <property type="entry name" value="Aspartate Aminotransferase, domain 1"/>
    <property type="match status" value="1"/>
</dbReference>
<keyword evidence="2" id="KW-0663">Pyridoxal phosphate</keyword>
<dbReference type="InterPro" id="IPR015421">
    <property type="entry name" value="PyrdxlP-dep_Trfase_major"/>
</dbReference>
<dbReference type="Proteomes" id="UP001635816">
    <property type="component" value="Unassembled WGS sequence"/>
</dbReference>
<evidence type="ECO:0000256" key="1">
    <source>
        <dbReference type="ARBA" id="ARBA00008954"/>
    </source>
</evidence>
<dbReference type="EMBL" id="JBKBDD010000022">
    <property type="protein sequence ID" value="MFN6548365.1"/>
    <property type="molecule type" value="Genomic_DNA"/>
</dbReference>
<protein>
    <submittedName>
        <fullName evidence="3">Aminotransferase</fullName>
    </submittedName>
</protein>
<evidence type="ECO:0000256" key="2">
    <source>
        <dbReference type="ARBA" id="ARBA00022898"/>
    </source>
</evidence>
<reference evidence="3 4" key="1">
    <citation type="submission" date="2024-12" db="EMBL/GenBank/DDBJ databases">
        <title>The coexistence of Mycolicibacterium septicum and Mycolicibacterium nivoides in clinical samples.</title>
        <authorList>
            <person name="Wang C."/>
            <person name="Feng Y."/>
            <person name="Zong Z."/>
        </authorList>
    </citation>
    <scope>NUCLEOTIDE SEQUENCE [LARGE SCALE GENOMIC DNA]</scope>
    <source>
        <strain evidence="3 4">120309</strain>
    </source>
</reference>
<gene>
    <name evidence="3" type="ORF">ACK4CT_34905</name>
</gene>
<accession>A0ABW9LKJ9</accession>
<keyword evidence="4" id="KW-1185">Reference proteome</keyword>
<name>A0ABW9LKJ9_9MYCO</name>
<dbReference type="Gene3D" id="3.90.1200.10">
    <property type="match status" value="1"/>
</dbReference>
<sequence>MTDSPSVGLFNYFMSAELPTPALGLDEVTALTRTEFGVDALLEPLGSNQDQNFLLRSANESGPLGVLKISNRAFSPSEIELQDLAALAVRESNPTVRTPVVVEGPSGPLQGWWQTSEGWLHARVISFIAGPGFTGSRYLSPPVVKRMGELAAHTSLALKDFRHPATARVLQWDLRHAERVIDNLLQLEPDRAIARAIGNARADAAAALAPLRARLPVQAGHFDITDDNILATDERHPLPDAIIDFGDVTESWAVGELAVTVSSVLHHDGASPVSVLPAVRAFHQLRPLSPDEADALWALVILRAAVLVLSGRQQVRLQADNEYAEVRLAGEWTIFERATSVPPRVMARVVRESINSHTVTERPSWPYGPVITTPCNPVLLDAGTTSPINDDGAWERSDNAHRSAIALLDQGADAVILPPGLPVLAGVSRRSPAEPATVPTAATLWLAEPTALNIADGVTVEDGVDGFRLVGHDARLRFSIPADSGHDEGFAAHTLPARKPVTVELTRADTTVPSMVTAALLPGWLAEFGNPLAALGFPDEASMKRTSSREALARREHVLADVQEHYYDDPPQIERGWREYLIDTDGRVYLDMVNNVISIGHAHPRVVEAATRQLRLFNSNSRFHYAAITEYAGRLADTLPAELDTVFLVNSGSEAVDLAIRLAMAATGRPDIVAMREAYHGWTFASDAVSTSIADNPNALETRPQWVHTVDAANSYRGRHREQDAVHYAPEAVARIDALVADGMNLAGFICESFYGNAGGVALPDDYLRQVYAAVRAHGGLTIADEVQVGYGRLGEWFWGFEQQGVVPDIIAVAKSIGAGHPLGAVVTRKQIADRYRTQGYFFSSTGGSPVSSVVGTTVLDVIQSERLQENAQVVGTHLKERLQGLAQRHSIVGTVHGSGLYLGLELVRDRETLEPATVETAAICSRLLELGILMQPTGDHQNVFKIKPPLCITKESADYFVDMLDWVLEHGW</sequence>
<evidence type="ECO:0000313" key="3">
    <source>
        <dbReference type="EMBL" id="MFN6548365.1"/>
    </source>
</evidence>
<dbReference type="Gene3D" id="3.40.640.10">
    <property type="entry name" value="Type I PLP-dependent aspartate aminotransferase-like (Major domain)"/>
    <property type="match status" value="1"/>
</dbReference>
<dbReference type="RefSeq" id="WP_409545876.1">
    <property type="nucleotide sequence ID" value="NZ_JBKBDD010000022.1"/>
</dbReference>
<comment type="caution">
    <text evidence="3">The sequence shown here is derived from an EMBL/GenBank/DDBJ whole genome shotgun (WGS) entry which is preliminary data.</text>
</comment>